<dbReference type="CDD" id="cd00067">
    <property type="entry name" value="GAL4"/>
    <property type="match status" value="1"/>
</dbReference>
<proteinExistence type="predicted"/>
<feature type="compositionally biased region" description="Basic and acidic residues" evidence="2">
    <location>
        <begin position="109"/>
        <end position="172"/>
    </location>
</feature>
<feature type="region of interest" description="Disordered" evidence="2">
    <location>
        <begin position="298"/>
        <end position="488"/>
    </location>
</feature>
<feature type="compositionally biased region" description="Pro residues" evidence="2">
    <location>
        <begin position="300"/>
        <end position="310"/>
    </location>
</feature>
<protein>
    <recommendedName>
        <fullName evidence="3">Zn(2)-C6 fungal-type domain-containing protein</fullName>
    </recommendedName>
</protein>
<feature type="compositionally biased region" description="Low complexity" evidence="2">
    <location>
        <begin position="413"/>
        <end position="453"/>
    </location>
</feature>
<dbReference type="EMBL" id="MU855355">
    <property type="protein sequence ID" value="KAK3905530.1"/>
    <property type="molecule type" value="Genomic_DNA"/>
</dbReference>
<organism evidence="4 5">
    <name type="scientific">Staphylotrichum tortipilum</name>
    <dbReference type="NCBI Taxonomy" id="2831512"/>
    <lineage>
        <taxon>Eukaryota</taxon>
        <taxon>Fungi</taxon>
        <taxon>Dikarya</taxon>
        <taxon>Ascomycota</taxon>
        <taxon>Pezizomycotina</taxon>
        <taxon>Sordariomycetes</taxon>
        <taxon>Sordariomycetidae</taxon>
        <taxon>Sordariales</taxon>
        <taxon>Chaetomiaceae</taxon>
        <taxon>Staphylotrichum</taxon>
    </lineage>
</organism>
<name>A0AAN6MR27_9PEZI</name>
<accession>A0AAN6MR27</accession>
<evidence type="ECO:0000256" key="1">
    <source>
        <dbReference type="ARBA" id="ARBA00023242"/>
    </source>
</evidence>
<feature type="compositionally biased region" description="Low complexity" evidence="2">
    <location>
        <begin position="198"/>
        <end position="209"/>
    </location>
</feature>
<feature type="compositionally biased region" description="Basic and acidic residues" evidence="2">
    <location>
        <begin position="335"/>
        <end position="354"/>
    </location>
</feature>
<dbReference type="GO" id="GO:0008270">
    <property type="term" value="F:zinc ion binding"/>
    <property type="evidence" value="ECO:0007669"/>
    <property type="project" value="InterPro"/>
</dbReference>
<dbReference type="AlphaFoldDB" id="A0AAN6MR27"/>
<feature type="region of interest" description="Disordered" evidence="2">
    <location>
        <begin position="1"/>
        <end position="225"/>
    </location>
</feature>
<evidence type="ECO:0000259" key="3">
    <source>
        <dbReference type="PROSITE" id="PS50048"/>
    </source>
</evidence>
<reference evidence="4" key="2">
    <citation type="submission" date="2023-05" db="EMBL/GenBank/DDBJ databases">
        <authorList>
            <consortium name="Lawrence Berkeley National Laboratory"/>
            <person name="Steindorff A."/>
            <person name="Hensen N."/>
            <person name="Bonometti L."/>
            <person name="Westerberg I."/>
            <person name="Brannstrom I.O."/>
            <person name="Guillou S."/>
            <person name="Cros-Aarteil S."/>
            <person name="Calhoun S."/>
            <person name="Haridas S."/>
            <person name="Kuo A."/>
            <person name="Mondo S."/>
            <person name="Pangilinan J."/>
            <person name="Riley R."/>
            <person name="Labutti K."/>
            <person name="Andreopoulos B."/>
            <person name="Lipzen A."/>
            <person name="Chen C."/>
            <person name="Yanf M."/>
            <person name="Daum C."/>
            <person name="Ng V."/>
            <person name="Clum A."/>
            <person name="Ohm R."/>
            <person name="Martin F."/>
            <person name="Silar P."/>
            <person name="Natvig D."/>
            <person name="Lalanne C."/>
            <person name="Gautier V."/>
            <person name="Ament-Velasquez S.L."/>
            <person name="Kruys A."/>
            <person name="Hutchinson M.I."/>
            <person name="Powell A.J."/>
            <person name="Barry K."/>
            <person name="Miller A.N."/>
            <person name="Grigoriev I.V."/>
            <person name="Debuchy R."/>
            <person name="Gladieux P."/>
            <person name="Thoren M.H."/>
            <person name="Johannesson H."/>
        </authorList>
    </citation>
    <scope>NUCLEOTIDE SEQUENCE</scope>
    <source>
        <strain evidence="4">CBS 103.79</strain>
    </source>
</reference>
<keyword evidence="5" id="KW-1185">Reference proteome</keyword>
<dbReference type="Proteomes" id="UP001303889">
    <property type="component" value="Unassembled WGS sequence"/>
</dbReference>
<sequence length="488" mass="54456">MADDYRRGRAEPPRENGDDMRYGPPSDGDDRKRPAPGGGPDGGALPSMSYPPTAPPYPSDPRYQERGLPPDPRYQSDPRSWPPEPPASNGYASQPEGRYHPQFPPQDPRQFEDRRPLEDRRPFDDRRPYDDRRQYDDRDRDRDRRQYDDRRGYDDSRPYDDQRPPYSDRRGYGDPYYDGQQGPPGRGSGGGGGGGYGSDYYRYGPYPYGMGPPPPPASAAQQSAPRQRTSIACRYCRKRKIRCSGYTHTTNGKCTNCDKLRIDCIFQPVSSNSSAAFVPVSAVPGGVPPGTPLYGAYGQPLPPAAGPPPQNRSYQYPPNEYTPPMHSPTGSYSAYDDKDGGRRRARPQDEEHSARPPPPNYPLDDDPRRRSPVSIHSNGTPPAGYHPFQQSPYDRDRPPTPNQNSPGRPMPPQQQQQQQLRPVQASSSQMQQQPQRQSAAESKAQAQSQPPSAGGYANPMSLDNMMGPGPRAVNDIDRNMLGRLNRRS</sequence>
<feature type="compositionally biased region" description="Gly residues" evidence="2">
    <location>
        <begin position="182"/>
        <end position="197"/>
    </location>
</feature>
<dbReference type="PROSITE" id="PS50048">
    <property type="entry name" value="ZN2_CY6_FUNGAL_2"/>
    <property type="match status" value="1"/>
</dbReference>
<evidence type="ECO:0000256" key="2">
    <source>
        <dbReference type="SAM" id="MobiDB-lite"/>
    </source>
</evidence>
<evidence type="ECO:0000313" key="5">
    <source>
        <dbReference type="Proteomes" id="UP001303889"/>
    </source>
</evidence>
<gene>
    <name evidence="4" type="ORF">C8A05DRAFT_12658</name>
</gene>
<dbReference type="InterPro" id="IPR001138">
    <property type="entry name" value="Zn2Cys6_DnaBD"/>
</dbReference>
<evidence type="ECO:0000313" key="4">
    <source>
        <dbReference type="EMBL" id="KAK3905530.1"/>
    </source>
</evidence>
<dbReference type="SMART" id="SM00066">
    <property type="entry name" value="GAL4"/>
    <property type="match status" value="1"/>
</dbReference>
<feature type="domain" description="Zn(2)-C6 fungal-type" evidence="3">
    <location>
        <begin position="232"/>
        <end position="266"/>
    </location>
</feature>
<dbReference type="GO" id="GO:0000981">
    <property type="term" value="F:DNA-binding transcription factor activity, RNA polymerase II-specific"/>
    <property type="evidence" value="ECO:0007669"/>
    <property type="project" value="InterPro"/>
</dbReference>
<dbReference type="SUPFAM" id="SSF57701">
    <property type="entry name" value="Zn2/Cys6 DNA-binding domain"/>
    <property type="match status" value="1"/>
</dbReference>
<dbReference type="PROSITE" id="PS00463">
    <property type="entry name" value="ZN2_CY6_FUNGAL_1"/>
    <property type="match status" value="1"/>
</dbReference>
<feature type="compositionally biased region" description="Basic and acidic residues" evidence="2">
    <location>
        <begin position="1"/>
        <end position="21"/>
    </location>
</feature>
<keyword evidence="1" id="KW-0539">Nucleus</keyword>
<dbReference type="InterPro" id="IPR036864">
    <property type="entry name" value="Zn2-C6_fun-type_DNA-bd_sf"/>
</dbReference>
<comment type="caution">
    <text evidence="4">The sequence shown here is derived from an EMBL/GenBank/DDBJ whole genome shotgun (WGS) entry which is preliminary data.</text>
</comment>
<dbReference type="Gene3D" id="4.10.240.10">
    <property type="entry name" value="Zn(2)-C6 fungal-type DNA-binding domain"/>
    <property type="match status" value="1"/>
</dbReference>
<dbReference type="Pfam" id="PF00172">
    <property type="entry name" value="Zn_clus"/>
    <property type="match status" value="1"/>
</dbReference>
<reference evidence="4" key="1">
    <citation type="journal article" date="2023" name="Mol. Phylogenet. Evol.">
        <title>Genome-scale phylogeny and comparative genomics of the fungal order Sordariales.</title>
        <authorList>
            <person name="Hensen N."/>
            <person name="Bonometti L."/>
            <person name="Westerberg I."/>
            <person name="Brannstrom I.O."/>
            <person name="Guillou S."/>
            <person name="Cros-Aarteil S."/>
            <person name="Calhoun S."/>
            <person name="Haridas S."/>
            <person name="Kuo A."/>
            <person name="Mondo S."/>
            <person name="Pangilinan J."/>
            <person name="Riley R."/>
            <person name="LaButti K."/>
            <person name="Andreopoulos B."/>
            <person name="Lipzen A."/>
            <person name="Chen C."/>
            <person name="Yan M."/>
            <person name="Daum C."/>
            <person name="Ng V."/>
            <person name="Clum A."/>
            <person name="Steindorff A."/>
            <person name="Ohm R.A."/>
            <person name="Martin F."/>
            <person name="Silar P."/>
            <person name="Natvig D.O."/>
            <person name="Lalanne C."/>
            <person name="Gautier V."/>
            <person name="Ament-Velasquez S.L."/>
            <person name="Kruys A."/>
            <person name="Hutchinson M.I."/>
            <person name="Powell A.J."/>
            <person name="Barry K."/>
            <person name="Miller A.N."/>
            <person name="Grigoriev I.V."/>
            <person name="Debuchy R."/>
            <person name="Gladieux P."/>
            <person name="Hiltunen Thoren M."/>
            <person name="Johannesson H."/>
        </authorList>
    </citation>
    <scope>NUCLEOTIDE SEQUENCE</scope>
    <source>
        <strain evidence="4">CBS 103.79</strain>
    </source>
</reference>